<dbReference type="PROSITE" id="PS50011">
    <property type="entry name" value="PROTEIN_KINASE_DOM"/>
    <property type="match status" value="1"/>
</dbReference>
<evidence type="ECO:0000256" key="2">
    <source>
        <dbReference type="ARBA" id="ARBA00012438"/>
    </source>
</evidence>
<dbReference type="Pfam" id="PF13185">
    <property type="entry name" value="GAF_2"/>
    <property type="match status" value="1"/>
</dbReference>
<dbReference type="PRINTS" id="PR00344">
    <property type="entry name" value="BCTRLSENSOR"/>
</dbReference>
<dbReference type="EMBL" id="JAPNKA010000001">
    <property type="protein sequence ID" value="MCY1078861.1"/>
    <property type="molecule type" value="Genomic_DNA"/>
</dbReference>
<dbReference type="InterPro" id="IPR053159">
    <property type="entry name" value="Hybrid_Histidine_Kinase"/>
</dbReference>
<dbReference type="Pfam" id="PF00069">
    <property type="entry name" value="Pkinase"/>
    <property type="match status" value="1"/>
</dbReference>
<dbReference type="InterPro" id="IPR004358">
    <property type="entry name" value="Sig_transdc_His_kin-like_C"/>
</dbReference>
<dbReference type="InterPro" id="IPR029016">
    <property type="entry name" value="GAF-like_dom_sf"/>
</dbReference>
<dbReference type="Pfam" id="PF13191">
    <property type="entry name" value="AAA_16"/>
    <property type="match status" value="1"/>
</dbReference>
<evidence type="ECO:0000313" key="7">
    <source>
        <dbReference type="EMBL" id="MCY1078861.1"/>
    </source>
</evidence>
<dbReference type="PANTHER" id="PTHR43642:SF1">
    <property type="entry name" value="HYBRID SIGNAL TRANSDUCTION HISTIDINE KINASE G"/>
    <property type="match status" value="1"/>
</dbReference>
<dbReference type="SMART" id="SM00065">
    <property type="entry name" value="GAF"/>
    <property type="match status" value="2"/>
</dbReference>
<keyword evidence="3" id="KW-0597">Phosphoprotein</keyword>
<sequence length="1919" mass="211868">MVQQPPGEGHPSSASRSAQELHRGRRFIVSRVWREAGVSLVLKQARQGPLASSSLAMLHHEFGLLRELEALGVAGVVRPRALEDVAGAPALVLEDAGPHDLREWLKHNPIEPDTFLELAVQLAEILGNLHRLRVIHRDLNPTNVIVAAGTRHLTVLDFDLATRVAAATPPTSIRGELESALPYIAPELTGRMDRPVDARADLYSLGATFYELLTGQPPFTSTDPVELVHSHLARPPLPPAHANPKVPALLSDLVLKLLAKMPEERYQSADSLLADLQEAQRHQRASGVMEAFELGRLDAARQLPISEQLYGRERELAQLEAALERVRAGSNETVVVSGAAGIGKSTLVQALRPHLGRGGWFLTGKLDQLRGNVPYAPWVDSFQGFIHGLLNEPADIQDLWRRRLLEVLGTQGRVLLALAPGLEKLTGALPPVPELQPQDAENRLRLMFRTFIRALATPEHPLVLFLDDLQWADSASLALFQSLASDPDSHHVLLVGSYRPDEVGPEHPAAQTLAALQKAGAAVHSIELHPLELGALTNLFVDTLHRDPRQLQPLAELVLHKTAGNPFFVTRFLRYLHHSGLLRFDAEHSSWEWDLSGIAQVEVTENVVELMLATIRQLPERTQRVLEVAACLGNRVELPLLAALMNMSEGDTAAALWSAIQQGLLVPGSISPPRTSSDAQAAGENPWHEAVYRFAHDRIQQATYSLLSEPQKKRLHLEAGRLLQAASKRESDERLFDVVDQLDLGAELVTDEAERLELARLNLRAGSRAKAASAFSSALKYLTLGLGFLPLQAWREAYALTFRLHREAAECAYLAGDQVSAEGLTSSALAHAASRLEKADLYTLRVLACMARQVYPEALQWGREGLRLFGMELPEKQDVPRAFADELAAVKQNLRGRSTQQLLDAPRMEESEQLACARLLSEVSAAVYFFDPPLYTLLNARAVNLTLRHGNTIYAAPMYATYGMLLGRLEGDYATAFAFGHLGIELSQRYPDPRQEWRTRITVAVSVNHWRAPLRTSVPLYRRCFAAALESGDVHSAGYAVPAMVSTLFSMGTALSRVLSEAETGLAFLRKSSLSGMQAQLLGLRQAIRCLQGRTRKHARFDDDEFDESVILASSLKPPLLLCRYKILRLQACYLLGDLEEAQEMSREASPLLDAIQGYYFVAEHNFYTSLTLAACCDRSTPEQRALLLEQLAAHQRRLGVWADNCPENFRHKHQLISAELARLEGRHLEALRLYELAIEGAHREEFLQDEALANELAGRYYHAVGGKRLASGYLRAALEGYTHWGARAKVSALEEEFPGLVPVEPSFSVATNGNPERAEPTGSALDLLTLLKASETLVSEVVLERLFEKLMTVCLEAAGAQRGALMLEEKDTLMLRAVGSVSEPISLVQAPLKDSSQVPISVIEQARRSGEPLVLADASHQGAFVSDPYIARHGVKSALTIPIQRPSRTVGVLYLENNLATRVFTPERVRMLRLLSSQIAISLENSLFFGRLRIEVDERTRAEQAVRFLAEWSLMLAESLDFETTLAKVTRSVVPYLADWCVVDVVEKDGTIRPVTMAHADPAKEKLLRELMQKYPPSWDSPETLSRALRTGQPVLLADIDEGVARQVNPSRQEGYFDLLRAIEVRTGMIVPLVARGKTLGAIIFASSTEGRRYGEAELHLAQELARRAAVSIDNARLYGESQAAIQLRNEFLSVAAHELYTPITSLRLSVQGLLRRSGPELPESLTRSIRSAEAQTRRLAKLIDELLDVTRIQAGRLHLHLERVDLASVVRDVVERMHEPISRAQCSLSLRLQEEVTGHWDRTRLEQVITNLLSNALKFAAGKPISISLERFADTARLRVSDQGIGIPPDRLPHIFERFERAVSVEHYGGLGLGLHIVREIVSALGGSVRAESKPGEGTTLTMELPCAGPPPPSIGP</sequence>
<dbReference type="SUPFAM" id="SSF47384">
    <property type="entry name" value="Homodimeric domain of signal transducing histidine kinase"/>
    <property type="match status" value="1"/>
</dbReference>
<gene>
    <name evidence="7" type="ORF">OV287_30805</name>
</gene>
<dbReference type="SUPFAM" id="SSF52540">
    <property type="entry name" value="P-loop containing nucleoside triphosphate hydrolases"/>
    <property type="match status" value="1"/>
</dbReference>
<dbReference type="Gene3D" id="1.10.510.10">
    <property type="entry name" value="Transferase(Phosphotransferase) domain 1"/>
    <property type="match status" value="1"/>
</dbReference>
<dbReference type="Proteomes" id="UP001207654">
    <property type="component" value="Unassembled WGS sequence"/>
</dbReference>
<dbReference type="InterPro" id="IPR036097">
    <property type="entry name" value="HisK_dim/P_sf"/>
</dbReference>
<dbReference type="InterPro" id="IPR003661">
    <property type="entry name" value="HisK_dim/P_dom"/>
</dbReference>
<evidence type="ECO:0000313" key="8">
    <source>
        <dbReference type="Proteomes" id="UP001207654"/>
    </source>
</evidence>
<feature type="region of interest" description="Disordered" evidence="4">
    <location>
        <begin position="1895"/>
        <end position="1919"/>
    </location>
</feature>
<dbReference type="PANTHER" id="PTHR43642">
    <property type="entry name" value="HYBRID SIGNAL TRANSDUCTION HISTIDINE KINASE G"/>
    <property type="match status" value="1"/>
</dbReference>
<dbReference type="CDD" id="cd00082">
    <property type="entry name" value="HisKA"/>
    <property type="match status" value="1"/>
</dbReference>
<dbReference type="Pfam" id="PF00512">
    <property type="entry name" value="HisKA"/>
    <property type="match status" value="1"/>
</dbReference>
<dbReference type="InterPro" id="IPR005467">
    <property type="entry name" value="His_kinase_dom"/>
</dbReference>
<dbReference type="InterPro" id="IPR036890">
    <property type="entry name" value="HATPase_C_sf"/>
</dbReference>
<dbReference type="Gene3D" id="3.40.50.300">
    <property type="entry name" value="P-loop containing nucleotide triphosphate hydrolases"/>
    <property type="match status" value="1"/>
</dbReference>
<dbReference type="CDD" id="cd00075">
    <property type="entry name" value="HATPase"/>
    <property type="match status" value="1"/>
</dbReference>
<comment type="caution">
    <text evidence="7">The sequence shown here is derived from an EMBL/GenBank/DDBJ whole genome shotgun (WGS) entry which is preliminary data.</text>
</comment>
<feature type="domain" description="Histidine kinase" evidence="6">
    <location>
        <begin position="1696"/>
        <end position="1911"/>
    </location>
</feature>
<proteinExistence type="predicted"/>
<dbReference type="InterPro" id="IPR003018">
    <property type="entry name" value="GAF"/>
</dbReference>
<evidence type="ECO:0000259" key="5">
    <source>
        <dbReference type="PROSITE" id="PS50011"/>
    </source>
</evidence>
<dbReference type="Pfam" id="PF01590">
    <property type="entry name" value="GAF"/>
    <property type="match status" value="1"/>
</dbReference>
<evidence type="ECO:0000256" key="4">
    <source>
        <dbReference type="SAM" id="MobiDB-lite"/>
    </source>
</evidence>
<dbReference type="SUPFAM" id="SSF56112">
    <property type="entry name" value="Protein kinase-like (PK-like)"/>
    <property type="match status" value="1"/>
</dbReference>
<accession>A0ABT4AC10</accession>
<dbReference type="InterPro" id="IPR003594">
    <property type="entry name" value="HATPase_dom"/>
</dbReference>
<dbReference type="PROSITE" id="PS50109">
    <property type="entry name" value="HIS_KIN"/>
    <property type="match status" value="1"/>
</dbReference>
<dbReference type="SMART" id="SM00387">
    <property type="entry name" value="HATPase_c"/>
    <property type="match status" value="1"/>
</dbReference>
<dbReference type="EC" id="2.7.13.3" evidence="2"/>
<dbReference type="InterPro" id="IPR011009">
    <property type="entry name" value="Kinase-like_dom_sf"/>
</dbReference>
<dbReference type="Gene3D" id="3.30.565.10">
    <property type="entry name" value="Histidine kinase-like ATPase, C-terminal domain"/>
    <property type="match status" value="1"/>
</dbReference>
<organism evidence="7 8">
    <name type="scientific">Archangium lansingense</name>
    <dbReference type="NCBI Taxonomy" id="2995310"/>
    <lineage>
        <taxon>Bacteria</taxon>
        <taxon>Pseudomonadati</taxon>
        <taxon>Myxococcota</taxon>
        <taxon>Myxococcia</taxon>
        <taxon>Myxococcales</taxon>
        <taxon>Cystobacterineae</taxon>
        <taxon>Archangiaceae</taxon>
        <taxon>Archangium</taxon>
    </lineage>
</organism>
<dbReference type="Gene3D" id="1.10.287.130">
    <property type="match status" value="1"/>
</dbReference>
<evidence type="ECO:0000256" key="1">
    <source>
        <dbReference type="ARBA" id="ARBA00000085"/>
    </source>
</evidence>
<dbReference type="InterPro" id="IPR027417">
    <property type="entry name" value="P-loop_NTPase"/>
</dbReference>
<evidence type="ECO:0000256" key="3">
    <source>
        <dbReference type="ARBA" id="ARBA00022553"/>
    </source>
</evidence>
<keyword evidence="8" id="KW-1185">Reference proteome</keyword>
<dbReference type="InterPro" id="IPR000719">
    <property type="entry name" value="Prot_kinase_dom"/>
</dbReference>
<evidence type="ECO:0000259" key="6">
    <source>
        <dbReference type="PROSITE" id="PS50109"/>
    </source>
</evidence>
<protein>
    <recommendedName>
        <fullName evidence="2">histidine kinase</fullName>
        <ecNumber evidence="2">2.7.13.3</ecNumber>
    </recommendedName>
</protein>
<dbReference type="Pfam" id="PF02518">
    <property type="entry name" value="HATPase_c"/>
    <property type="match status" value="1"/>
</dbReference>
<feature type="region of interest" description="Disordered" evidence="4">
    <location>
        <begin position="1"/>
        <end position="21"/>
    </location>
</feature>
<dbReference type="Gene3D" id="3.30.450.40">
    <property type="match status" value="2"/>
</dbReference>
<comment type="catalytic activity">
    <reaction evidence="1">
        <text>ATP + protein L-histidine = ADP + protein N-phospho-L-histidine.</text>
        <dbReference type="EC" id="2.7.13.3"/>
    </reaction>
</comment>
<dbReference type="SUPFAM" id="SSF55781">
    <property type="entry name" value="GAF domain-like"/>
    <property type="match status" value="2"/>
</dbReference>
<dbReference type="RefSeq" id="WP_267537621.1">
    <property type="nucleotide sequence ID" value="NZ_JAPNKA010000001.1"/>
</dbReference>
<dbReference type="SUPFAM" id="SSF55874">
    <property type="entry name" value="ATPase domain of HSP90 chaperone/DNA topoisomerase II/histidine kinase"/>
    <property type="match status" value="1"/>
</dbReference>
<feature type="domain" description="Protein kinase" evidence="5">
    <location>
        <begin position="1"/>
        <end position="285"/>
    </location>
</feature>
<dbReference type="InterPro" id="IPR041664">
    <property type="entry name" value="AAA_16"/>
</dbReference>
<name>A0ABT4AC10_9BACT</name>
<dbReference type="SMART" id="SM00388">
    <property type="entry name" value="HisKA"/>
    <property type="match status" value="1"/>
</dbReference>
<reference evidence="7 8" key="1">
    <citation type="submission" date="2022-11" db="EMBL/GenBank/DDBJ databases">
        <title>Minimal conservation of predation-associated metabolite biosynthetic gene clusters underscores biosynthetic potential of Myxococcota including descriptions for ten novel species: Archangium lansinium sp. nov., Myxococcus landrumus sp. nov., Nannocystis bai.</title>
        <authorList>
            <person name="Ahearne A."/>
            <person name="Stevens C."/>
            <person name="Phillips K."/>
        </authorList>
    </citation>
    <scope>NUCLEOTIDE SEQUENCE [LARGE SCALE GENOMIC DNA]</scope>
    <source>
        <strain evidence="7 8">MIWBW</strain>
    </source>
</reference>
<feature type="compositionally biased region" description="Pro residues" evidence="4">
    <location>
        <begin position="1910"/>
        <end position="1919"/>
    </location>
</feature>